<evidence type="ECO:0000256" key="2">
    <source>
        <dbReference type="ARBA" id="ARBA00023002"/>
    </source>
</evidence>
<accession>A0AAP4F7U9</accession>
<name>A0AAP4F7U9_9CORY</name>
<feature type="domain" description="FAD/NAD(P)-binding" evidence="4">
    <location>
        <begin position="4"/>
        <end position="288"/>
    </location>
</feature>
<proteinExistence type="predicted"/>
<evidence type="ECO:0000259" key="4">
    <source>
        <dbReference type="Pfam" id="PF07992"/>
    </source>
</evidence>
<dbReference type="Gene3D" id="3.50.50.60">
    <property type="entry name" value="FAD/NAD(P)-binding domain"/>
    <property type="match status" value="2"/>
</dbReference>
<dbReference type="Pfam" id="PF07992">
    <property type="entry name" value="Pyr_redox_2"/>
    <property type="match status" value="1"/>
</dbReference>
<comment type="caution">
    <text evidence="5">The sequence shown here is derived from an EMBL/GenBank/DDBJ whole genome shotgun (WGS) entry which is preliminary data.</text>
</comment>
<evidence type="ECO:0000313" key="5">
    <source>
        <dbReference type="EMBL" id="MDK4325944.1"/>
    </source>
</evidence>
<dbReference type="PRINTS" id="PR00469">
    <property type="entry name" value="PNDRDTASEII"/>
</dbReference>
<dbReference type="PANTHER" id="PTHR48105">
    <property type="entry name" value="THIOREDOXIN REDUCTASE 1-RELATED-RELATED"/>
    <property type="match status" value="1"/>
</dbReference>
<keyword evidence="2" id="KW-0560">Oxidoreductase</keyword>
<protein>
    <submittedName>
        <fullName evidence="5">NAD(P)/FAD-dependent oxidoreductase</fullName>
    </submittedName>
</protein>
<dbReference type="InterPro" id="IPR050097">
    <property type="entry name" value="Ferredoxin-NADP_redctase_2"/>
</dbReference>
<dbReference type="EMBL" id="JASNVP010000004">
    <property type="protein sequence ID" value="MDK4325944.1"/>
    <property type="molecule type" value="Genomic_DNA"/>
</dbReference>
<dbReference type="InterPro" id="IPR023753">
    <property type="entry name" value="FAD/NAD-binding_dom"/>
</dbReference>
<dbReference type="RefSeq" id="WP_284589604.1">
    <property type="nucleotide sequence ID" value="NZ_JASNVP010000004.1"/>
</dbReference>
<reference evidence="5" key="1">
    <citation type="submission" date="2023-05" db="EMBL/GenBank/DDBJ databases">
        <title>Metabolic capabilities are highly conserved among human nasal-associated Corynebacterium species in pangenomic analyses.</title>
        <authorList>
            <person name="Tran T.H."/>
            <person name="Roberts A.Q."/>
            <person name="Escapa I.F."/>
            <person name="Gao W."/>
            <person name="Conlan S."/>
            <person name="Kong H."/>
            <person name="Segre J.A."/>
            <person name="Kelly M.S."/>
            <person name="Lemon K.P."/>
        </authorList>
    </citation>
    <scope>NUCLEOTIDE SEQUENCE</scope>
    <source>
        <strain evidence="5">KPL2654</strain>
    </source>
</reference>
<dbReference type="GO" id="GO:0004791">
    <property type="term" value="F:thioredoxin-disulfide reductase (NADPH) activity"/>
    <property type="evidence" value="ECO:0007669"/>
    <property type="project" value="UniProtKB-EC"/>
</dbReference>
<gene>
    <name evidence="5" type="ORF">QPX54_05350</name>
</gene>
<evidence type="ECO:0000313" key="6">
    <source>
        <dbReference type="Proteomes" id="UP001226160"/>
    </source>
</evidence>
<comment type="catalytic activity">
    <reaction evidence="3">
        <text>[thioredoxin]-dithiol + NADP(+) = [thioredoxin]-disulfide + NADPH + H(+)</text>
        <dbReference type="Rhea" id="RHEA:20345"/>
        <dbReference type="Rhea" id="RHEA-COMP:10698"/>
        <dbReference type="Rhea" id="RHEA-COMP:10700"/>
        <dbReference type="ChEBI" id="CHEBI:15378"/>
        <dbReference type="ChEBI" id="CHEBI:29950"/>
        <dbReference type="ChEBI" id="CHEBI:50058"/>
        <dbReference type="ChEBI" id="CHEBI:57783"/>
        <dbReference type="ChEBI" id="CHEBI:58349"/>
        <dbReference type="EC" id="1.8.1.9"/>
    </reaction>
</comment>
<evidence type="ECO:0000256" key="3">
    <source>
        <dbReference type="ARBA" id="ARBA00048132"/>
    </source>
</evidence>
<organism evidence="5 6">
    <name type="scientific">Corynebacterium propinquum</name>
    <dbReference type="NCBI Taxonomy" id="43769"/>
    <lineage>
        <taxon>Bacteria</taxon>
        <taxon>Bacillati</taxon>
        <taxon>Actinomycetota</taxon>
        <taxon>Actinomycetes</taxon>
        <taxon>Mycobacteriales</taxon>
        <taxon>Corynebacteriaceae</taxon>
        <taxon>Corynebacterium</taxon>
    </lineage>
</organism>
<dbReference type="PRINTS" id="PR00368">
    <property type="entry name" value="FADPNR"/>
</dbReference>
<dbReference type="AlphaFoldDB" id="A0AAP4F7U9"/>
<evidence type="ECO:0000256" key="1">
    <source>
        <dbReference type="ARBA" id="ARBA00022630"/>
    </source>
</evidence>
<dbReference type="Proteomes" id="UP001226160">
    <property type="component" value="Unassembled WGS sequence"/>
</dbReference>
<dbReference type="InterPro" id="IPR036188">
    <property type="entry name" value="FAD/NAD-bd_sf"/>
</dbReference>
<sequence>MKTDVAIIGGGFAGTSAAITLARANRSVVLVDSGKPRNRYAEHAHGILGFDAASPSEMLDAGHREFLSFCGKIVEASATSLTADVHSTRANTISWQVVLSNGEMIHARQVLVATGIADKLPAVSGLHELWGSRIFHCPYCHGYEIRKKKLVVVGGENPGFTFRITKLLSKWTGDITFYPNGLDLSEQEQDSMERLGITIDPHTVRTVSKSSQYEAGITVQTDAREIDYEACFTGPDFMPNDGLLRDAGCAVDGGWVITEAGKTSQNGIWAAGNVISSPDQIPQAMGAGAAVAIKIDQYMFDQDLPVID</sequence>
<keyword evidence="1" id="KW-0285">Flavoprotein</keyword>
<dbReference type="SUPFAM" id="SSF51905">
    <property type="entry name" value="FAD/NAD(P)-binding domain"/>
    <property type="match status" value="1"/>
</dbReference>